<evidence type="ECO:0000313" key="4">
    <source>
        <dbReference type="Proteomes" id="UP000093186"/>
    </source>
</evidence>
<feature type="domain" description="DUF547" evidence="2">
    <location>
        <begin position="64"/>
        <end position="174"/>
    </location>
</feature>
<organism evidence="3 4">
    <name type="scientific">Tenacibaculum soleae</name>
    <dbReference type="NCBI Taxonomy" id="447689"/>
    <lineage>
        <taxon>Bacteria</taxon>
        <taxon>Pseudomonadati</taxon>
        <taxon>Bacteroidota</taxon>
        <taxon>Flavobacteriia</taxon>
        <taxon>Flavobacteriales</taxon>
        <taxon>Flavobacteriaceae</taxon>
        <taxon>Tenacibaculum</taxon>
    </lineage>
</organism>
<dbReference type="GO" id="GO:0045454">
    <property type="term" value="P:cell redox homeostasis"/>
    <property type="evidence" value="ECO:0007669"/>
    <property type="project" value="TreeGrafter"/>
</dbReference>
<feature type="chain" id="PRO_5008640204" description="DUF547 domain-containing protein" evidence="1">
    <location>
        <begin position="20"/>
        <end position="236"/>
    </location>
</feature>
<name>A0A1B9Y245_9FLAO</name>
<dbReference type="RefSeq" id="WP_068702594.1">
    <property type="nucleotide sequence ID" value="NZ_MAKX01000001.1"/>
</dbReference>
<evidence type="ECO:0000256" key="1">
    <source>
        <dbReference type="SAM" id="SignalP"/>
    </source>
</evidence>
<gene>
    <name evidence="3" type="ORF">BA195_03780</name>
</gene>
<dbReference type="Proteomes" id="UP000093186">
    <property type="component" value="Unassembled WGS sequence"/>
</dbReference>
<reference evidence="3 4" key="1">
    <citation type="submission" date="2016-06" db="EMBL/GenBank/DDBJ databases">
        <title>Draft Genome Sequence of Tenacibaculum soleae UCD-KL19.</title>
        <authorList>
            <person name="Eisen J.A."/>
            <person name="Coil D.A."/>
            <person name="Lujan K.M."/>
        </authorList>
    </citation>
    <scope>NUCLEOTIDE SEQUENCE [LARGE SCALE GENOMIC DNA]</scope>
    <source>
        <strain evidence="3 4">UCD-KL19</strain>
    </source>
</reference>
<dbReference type="PANTHER" id="PTHR34386">
    <property type="entry name" value="GLUTAREDOXIN"/>
    <property type="match status" value="1"/>
</dbReference>
<proteinExistence type="predicted"/>
<evidence type="ECO:0000259" key="2">
    <source>
        <dbReference type="Pfam" id="PF04784"/>
    </source>
</evidence>
<dbReference type="Pfam" id="PF04784">
    <property type="entry name" value="DUF547"/>
    <property type="match status" value="1"/>
</dbReference>
<keyword evidence="1" id="KW-0732">Signal</keyword>
<sequence length="236" mass="27412">MRKTITLFCLLFISIQSQSQTDVFNALLKTYVTKQGNVDYKGLRKNRALLDLYLNHLEKTVPGKNWSASKAKAFWINAYNAYTIKLILDSFPLKKITDIKRKGRNAWKIPFAVIGKKTYSLDYIEHKILRRWHDDPRIHVAINAASKSGPCFANFAFTSKNINSSLELLMKKFINDPSKNKITLNKIEVSKMFEWYQEDFTIKTSLVDYINKYSMVKVNDNAAVSYLEYDWNLNGL</sequence>
<feature type="signal peptide" evidence="1">
    <location>
        <begin position="1"/>
        <end position="19"/>
    </location>
</feature>
<dbReference type="STRING" id="447689.BA195_03780"/>
<dbReference type="EMBL" id="MAKX01000001">
    <property type="protein sequence ID" value="OCK43826.1"/>
    <property type="molecule type" value="Genomic_DNA"/>
</dbReference>
<accession>A0A1B9Y245</accession>
<dbReference type="AlphaFoldDB" id="A0A1B9Y245"/>
<dbReference type="OrthoDB" id="526867at2"/>
<keyword evidence="4" id="KW-1185">Reference proteome</keyword>
<dbReference type="InterPro" id="IPR006869">
    <property type="entry name" value="DUF547"/>
</dbReference>
<dbReference type="PANTHER" id="PTHR34386:SF1">
    <property type="entry name" value="GLUTAREDOXIN-LIKE PROTEIN NRDH"/>
    <property type="match status" value="1"/>
</dbReference>
<dbReference type="GO" id="GO:0009055">
    <property type="term" value="F:electron transfer activity"/>
    <property type="evidence" value="ECO:0007669"/>
    <property type="project" value="TreeGrafter"/>
</dbReference>
<evidence type="ECO:0000313" key="3">
    <source>
        <dbReference type="EMBL" id="OCK43826.1"/>
    </source>
</evidence>
<dbReference type="InterPro" id="IPR051548">
    <property type="entry name" value="Grx-like_ET"/>
</dbReference>
<comment type="caution">
    <text evidence="3">The sequence shown here is derived from an EMBL/GenBank/DDBJ whole genome shotgun (WGS) entry which is preliminary data.</text>
</comment>
<protein>
    <recommendedName>
        <fullName evidence="2">DUF547 domain-containing protein</fullName>
    </recommendedName>
</protein>